<evidence type="ECO:0008006" key="6">
    <source>
        <dbReference type="Google" id="ProtNLM"/>
    </source>
</evidence>
<feature type="signal peptide" evidence="3">
    <location>
        <begin position="1"/>
        <end position="29"/>
    </location>
</feature>
<comment type="caution">
    <text evidence="4">The sequence shown here is derived from an EMBL/GenBank/DDBJ whole genome shotgun (WGS) entry which is preliminary data.</text>
</comment>
<keyword evidence="3" id="KW-0732">Signal</keyword>
<dbReference type="EMBL" id="VJWE01000012">
    <property type="protein sequence ID" value="TWG37983.1"/>
    <property type="molecule type" value="Genomic_DNA"/>
</dbReference>
<dbReference type="AlphaFoldDB" id="A0A561XPE3"/>
<name>A0A561XPE3_ACIDE</name>
<dbReference type="RefSeq" id="WP_146870767.1">
    <property type="nucleotide sequence ID" value="NZ_VJWE01000012.1"/>
</dbReference>
<gene>
    <name evidence="4" type="ORF">ATF69_1920</name>
</gene>
<evidence type="ECO:0000313" key="5">
    <source>
        <dbReference type="Proteomes" id="UP000321485"/>
    </source>
</evidence>
<feature type="region of interest" description="Disordered" evidence="2">
    <location>
        <begin position="126"/>
        <end position="231"/>
    </location>
</feature>
<evidence type="ECO:0000256" key="2">
    <source>
        <dbReference type="SAM" id="MobiDB-lite"/>
    </source>
</evidence>
<organism evidence="4 5">
    <name type="scientific">Acidovorax delafieldii</name>
    <name type="common">Pseudomonas delafieldii</name>
    <dbReference type="NCBI Taxonomy" id="47920"/>
    <lineage>
        <taxon>Bacteria</taxon>
        <taxon>Pseudomonadati</taxon>
        <taxon>Pseudomonadota</taxon>
        <taxon>Betaproteobacteria</taxon>
        <taxon>Burkholderiales</taxon>
        <taxon>Comamonadaceae</taxon>
        <taxon>Acidovorax</taxon>
    </lineage>
</organism>
<reference evidence="4 5" key="1">
    <citation type="journal article" date="2015" name="Stand. Genomic Sci.">
        <title>Genomic Encyclopedia of Bacterial and Archaeal Type Strains, Phase III: the genomes of soil and plant-associated and newly described type strains.</title>
        <authorList>
            <person name="Whitman W.B."/>
            <person name="Woyke T."/>
            <person name="Klenk H.P."/>
            <person name="Zhou Y."/>
            <person name="Lilburn T.G."/>
            <person name="Beck B.J."/>
            <person name="De Vos P."/>
            <person name="Vandamme P."/>
            <person name="Eisen J.A."/>
            <person name="Garrity G."/>
            <person name="Hugenholtz P."/>
            <person name="Kyrpides N.C."/>
        </authorList>
    </citation>
    <scope>NUCLEOTIDE SEQUENCE [LARGE SCALE GENOMIC DNA]</scope>
    <source>
        <strain evidence="4 5">DSM 64</strain>
    </source>
</reference>
<evidence type="ECO:0000256" key="1">
    <source>
        <dbReference type="SAM" id="Coils"/>
    </source>
</evidence>
<evidence type="ECO:0000313" key="4">
    <source>
        <dbReference type="EMBL" id="TWG37983.1"/>
    </source>
</evidence>
<keyword evidence="1" id="KW-0175">Coiled coil</keyword>
<feature type="compositionally biased region" description="Basic and acidic residues" evidence="2">
    <location>
        <begin position="197"/>
        <end position="208"/>
    </location>
</feature>
<evidence type="ECO:0000256" key="3">
    <source>
        <dbReference type="SAM" id="SignalP"/>
    </source>
</evidence>
<accession>A0A561XPE3</accession>
<dbReference type="Proteomes" id="UP000321485">
    <property type="component" value="Unassembled WGS sequence"/>
</dbReference>
<proteinExistence type="predicted"/>
<feature type="coiled-coil region" evidence="1">
    <location>
        <begin position="88"/>
        <end position="115"/>
    </location>
</feature>
<protein>
    <recommendedName>
        <fullName evidence="6">TolA protein</fullName>
    </recommendedName>
</protein>
<feature type="chain" id="PRO_5021986018" description="TolA protein" evidence="3">
    <location>
        <begin position="30"/>
        <end position="231"/>
    </location>
</feature>
<sequence>MNKTGGRFLAVVLALACSILPVLVAPARAATGVEVDAASASTAAHRKVERDRIKMEREALTARRQQDEAVCYQRFAVEDCLRGVRAKARESHDRLRAQEIELNDAERREKAVERLRAIEDKLMAVPPASKRADAQVRKPSADPDVAKAQRDQDAHQRAQQQNSRAQVQASEQAARAAGTAERAAQSRAKHTQALQAAEERRARVEKSQADALAQGRKPAAPLPAPATSAPR</sequence>
<feature type="compositionally biased region" description="Low complexity" evidence="2">
    <location>
        <begin position="157"/>
        <end position="186"/>
    </location>
</feature>
<dbReference type="GeneID" id="51110986"/>
<feature type="compositionally biased region" description="Basic and acidic residues" evidence="2">
    <location>
        <begin position="130"/>
        <end position="156"/>
    </location>
</feature>